<dbReference type="SUPFAM" id="SSF52374">
    <property type="entry name" value="Nucleotidylyl transferase"/>
    <property type="match status" value="1"/>
</dbReference>
<feature type="binding site" evidence="8">
    <location>
        <begin position="36"/>
        <end position="43"/>
    </location>
    <ligand>
        <name>ATP</name>
        <dbReference type="ChEBI" id="CHEBI:30616"/>
    </ligand>
</feature>
<keyword evidence="8" id="KW-0963">Cytoplasm</keyword>
<evidence type="ECO:0000313" key="10">
    <source>
        <dbReference type="Proteomes" id="UP000190188"/>
    </source>
</evidence>
<keyword evidence="3 8" id="KW-0436">Ligase</keyword>
<evidence type="ECO:0000256" key="1">
    <source>
        <dbReference type="ARBA" id="ARBA00004990"/>
    </source>
</evidence>
<comment type="subunit">
    <text evidence="8">Homodimer.</text>
</comment>
<dbReference type="InterPro" id="IPR042176">
    <property type="entry name" value="Pantoate_ligase_C"/>
</dbReference>
<evidence type="ECO:0000256" key="3">
    <source>
        <dbReference type="ARBA" id="ARBA00022598"/>
    </source>
</evidence>
<dbReference type="PANTHER" id="PTHR21299">
    <property type="entry name" value="CYTIDYLATE KINASE/PANTOATE-BETA-ALANINE LIGASE"/>
    <property type="match status" value="1"/>
</dbReference>
<dbReference type="HAMAP" id="MF_00158">
    <property type="entry name" value="PanC"/>
    <property type="match status" value="1"/>
</dbReference>
<dbReference type="PANTHER" id="PTHR21299:SF1">
    <property type="entry name" value="PANTOATE--BETA-ALANINE LIGASE"/>
    <property type="match status" value="1"/>
</dbReference>
<comment type="caution">
    <text evidence="9">The sequence shown here is derived from an EMBL/GenBank/DDBJ whole genome shotgun (WGS) entry which is preliminary data.</text>
</comment>
<name>A0A1T2XP24_9BACL</name>
<dbReference type="InterPro" id="IPR003721">
    <property type="entry name" value="Pantoate_ligase"/>
</dbReference>
<keyword evidence="6 8" id="KW-0067">ATP-binding</keyword>
<comment type="miscellaneous">
    <text evidence="8">The reaction proceeds by a bi uni uni bi ping pong mechanism.</text>
</comment>
<comment type="function">
    <text evidence="8">Catalyzes the condensation of pantoate with beta-alanine in an ATP-dependent reaction via a pantoyl-adenylate intermediate.</text>
</comment>
<feature type="binding site" evidence="8">
    <location>
        <begin position="153"/>
        <end position="156"/>
    </location>
    <ligand>
        <name>ATP</name>
        <dbReference type="ChEBI" id="CHEBI:30616"/>
    </ligand>
</feature>
<dbReference type="FunFam" id="3.40.50.620:FF:000013">
    <property type="entry name" value="Pantothenate synthetase"/>
    <property type="match status" value="1"/>
</dbReference>
<dbReference type="RefSeq" id="WP_078497214.1">
    <property type="nucleotide sequence ID" value="NZ_MSZX01000001.1"/>
</dbReference>
<comment type="similarity">
    <text evidence="2 8">Belongs to the pantothenate synthetase family.</text>
</comment>
<keyword evidence="4 8" id="KW-0566">Pantothenate biosynthesis</keyword>
<dbReference type="InterPro" id="IPR004821">
    <property type="entry name" value="Cyt_trans-like"/>
</dbReference>
<dbReference type="STRING" id="1324314.BVG16_03980"/>
<evidence type="ECO:0000256" key="6">
    <source>
        <dbReference type="ARBA" id="ARBA00022840"/>
    </source>
</evidence>
<reference evidence="9 10" key="1">
    <citation type="submission" date="2017-01" db="EMBL/GenBank/DDBJ databases">
        <title>Genome analysis of Paenibacillus selenitrireducens ES3-24.</title>
        <authorList>
            <person name="Xu D."/>
            <person name="Yao R."/>
            <person name="Zheng S."/>
        </authorList>
    </citation>
    <scope>NUCLEOTIDE SEQUENCE [LARGE SCALE GENOMIC DNA]</scope>
    <source>
        <strain evidence="9 10">ES3-24</strain>
    </source>
</reference>
<dbReference type="OrthoDB" id="9773087at2"/>
<evidence type="ECO:0000313" key="9">
    <source>
        <dbReference type="EMBL" id="OPA81476.1"/>
    </source>
</evidence>
<dbReference type="GO" id="GO:0004592">
    <property type="term" value="F:pantoate-beta-alanine ligase activity"/>
    <property type="evidence" value="ECO:0007669"/>
    <property type="project" value="UniProtKB-UniRule"/>
</dbReference>
<comment type="catalytic activity">
    <reaction evidence="7 8">
        <text>(R)-pantoate + beta-alanine + ATP = (R)-pantothenate + AMP + diphosphate + H(+)</text>
        <dbReference type="Rhea" id="RHEA:10912"/>
        <dbReference type="ChEBI" id="CHEBI:15378"/>
        <dbReference type="ChEBI" id="CHEBI:15980"/>
        <dbReference type="ChEBI" id="CHEBI:29032"/>
        <dbReference type="ChEBI" id="CHEBI:30616"/>
        <dbReference type="ChEBI" id="CHEBI:33019"/>
        <dbReference type="ChEBI" id="CHEBI:57966"/>
        <dbReference type="ChEBI" id="CHEBI:456215"/>
        <dbReference type="EC" id="6.3.2.1"/>
    </reaction>
</comment>
<evidence type="ECO:0000256" key="8">
    <source>
        <dbReference type="HAMAP-Rule" id="MF_00158"/>
    </source>
</evidence>
<dbReference type="GO" id="GO:0015940">
    <property type="term" value="P:pantothenate biosynthetic process"/>
    <property type="evidence" value="ECO:0007669"/>
    <property type="project" value="UniProtKB-UniRule"/>
</dbReference>
<evidence type="ECO:0000256" key="7">
    <source>
        <dbReference type="ARBA" id="ARBA00048258"/>
    </source>
</evidence>
<dbReference type="CDD" id="cd00560">
    <property type="entry name" value="PanC"/>
    <property type="match status" value="1"/>
</dbReference>
<dbReference type="EMBL" id="MSZX01000001">
    <property type="protein sequence ID" value="OPA81476.1"/>
    <property type="molecule type" value="Genomic_DNA"/>
</dbReference>
<dbReference type="Gene3D" id="3.40.50.620">
    <property type="entry name" value="HUPs"/>
    <property type="match status" value="1"/>
</dbReference>
<dbReference type="NCBIfam" id="TIGR00125">
    <property type="entry name" value="cyt_tran_rel"/>
    <property type="match status" value="1"/>
</dbReference>
<feature type="binding site" evidence="8">
    <location>
        <position position="67"/>
    </location>
    <ligand>
        <name>beta-alanine</name>
        <dbReference type="ChEBI" id="CHEBI:57966"/>
    </ligand>
</feature>
<evidence type="ECO:0000256" key="5">
    <source>
        <dbReference type="ARBA" id="ARBA00022741"/>
    </source>
</evidence>
<feature type="binding site" evidence="8">
    <location>
        <position position="159"/>
    </location>
    <ligand>
        <name>(R)-pantoate</name>
        <dbReference type="ChEBI" id="CHEBI:15980"/>
    </ligand>
</feature>
<dbReference type="Proteomes" id="UP000190188">
    <property type="component" value="Unassembled WGS sequence"/>
</dbReference>
<feature type="binding site" evidence="8">
    <location>
        <begin position="190"/>
        <end position="193"/>
    </location>
    <ligand>
        <name>ATP</name>
        <dbReference type="ChEBI" id="CHEBI:30616"/>
    </ligand>
</feature>
<organism evidence="9 10">
    <name type="scientific">Paenibacillus selenitireducens</name>
    <dbReference type="NCBI Taxonomy" id="1324314"/>
    <lineage>
        <taxon>Bacteria</taxon>
        <taxon>Bacillati</taxon>
        <taxon>Bacillota</taxon>
        <taxon>Bacilli</taxon>
        <taxon>Bacillales</taxon>
        <taxon>Paenibacillaceae</taxon>
        <taxon>Paenibacillus</taxon>
    </lineage>
</organism>
<dbReference type="Gene3D" id="3.30.1300.10">
    <property type="entry name" value="Pantoate-beta-alanine ligase, C-terminal domain"/>
    <property type="match status" value="1"/>
</dbReference>
<feature type="active site" description="Proton donor" evidence="8">
    <location>
        <position position="43"/>
    </location>
</feature>
<dbReference type="NCBIfam" id="TIGR00018">
    <property type="entry name" value="panC"/>
    <property type="match status" value="1"/>
</dbReference>
<evidence type="ECO:0000256" key="4">
    <source>
        <dbReference type="ARBA" id="ARBA00022655"/>
    </source>
</evidence>
<dbReference type="Pfam" id="PF02569">
    <property type="entry name" value="Pantoate_ligase"/>
    <property type="match status" value="1"/>
</dbReference>
<keyword evidence="5 8" id="KW-0547">Nucleotide-binding</keyword>
<comment type="pathway">
    <text evidence="1 8">Cofactor biosynthesis; (R)-pantothenate biosynthesis; (R)-pantothenate from (R)-pantoate and beta-alanine: step 1/1.</text>
</comment>
<dbReference type="UniPathway" id="UPA00028">
    <property type="reaction ID" value="UER00005"/>
</dbReference>
<feature type="binding site" evidence="8">
    <location>
        <position position="67"/>
    </location>
    <ligand>
        <name>(R)-pantoate</name>
        <dbReference type="ChEBI" id="CHEBI:15980"/>
    </ligand>
</feature>
<comment type="subcellular location">
    <subcellularLocation>
        <location evidence="8">Cytoplasm</location>
    </subcellularLocation>
</comment>
<dbReference type="GO" id="GO:0005524">
    <property type="term" value="F:ATP binding"/>
    <property type="evidence" value="ECO:0007669"/>
    <property type="project" value="UniProtKB-KW"/>
</dbReference>
<protein>
    <recommendedName>
        <fullName evidence="8">Pantothenate synthetase</fullName>
        <shortName evidence="8">PS</shortName>
        <ecNumber evidence="8">6.3.2.1</ecNumber>
    </recommendedName>
    <alternativeName>
        <fullName evidence="8">Pantoate--beta-alanine ligase</fullName>
    </alternativeName>
    <alternativeName>
        <fullName evidence="8">Pantoate-activating enzyme</fullName>
    </alternativeName>
</protein>
<gene>
    <name evidence="8" type="primary">panC</name>
    <name evidence="9" type="ORF">BVG16_03980</name>
</gene>
<dbReference type="InterPro" id="IPR014729">
    <property type="entry name" value="Rossmann-like_a/b/a_fold"/>
</dbReference>
<sequence length="292" mass="32411">MIVVEKIAALRQQLTVLRDERSHENQPAAVGLVPTMGYLHEGHASLMRKAKEQSDIVVLSIFVNPIQFGPNEDLDKYPRDAERDLALAEKLGVDVVFLPSVSEMYPQPTKTKVKVEEVTTRLCGASRPGHFDGVTTVVTKLFNIIQPQKAFFGMKDAQQVAVIQQMVLDLNMPVDIVPCPIVREEDGLAMSSRNVYLSAENRQAALVLSQSLFAVDEWVQSGEMKTVGQLRDRIVEQIAGVPTAEIDYVDILTFPGLTEMASDEQLRNWKGKAIIALAVKFGATRLIDNRIL</sequence>
<keyword evidence="10" id="KW-1185">Reference proteome</keyword>
<feature type="binding site" evidence="8">
    <location>
        <position position="182"/>
    </location>
    <ligand>
        <name>ATP</name>
        <dbReference type="ChEBI" id="CHEBI:30616"/>
    </ligand>
</feature>
<dbReference type="EC" id="6.3.2.1" evidence="8"/>
<proteinExistence type="inferred from homology"/>
<evidence type="ECO:0000256" key="2">
    <source>
        <dbReference type="ARBA" id="ARBA00009256"/>
    </source>
</evidence>
<dbReference type="GO" id="GO:0005829">
    <property type="term" value="C:cytosol"/>
    <property type="evidence" value="ECO:0007669"/>
    <property type="project" value="TreeGrafter"/>
</dbReference>
<accession>A0A1T2XP24</accession>
<dbReference type="AlphaFoldDB" id="A0A1T2XP24"/>